<feature type="region of interest" description="Disordered" evidence="1">
    <location>
        <begin position="1"/>
        <end position="66"/>
    </location>
</feature>
<feature type="compositionally biased region" description="Basic and acidic residues" evidence="1">
    <location>
        <begin position="1"/>
        <end position="11"/>
    </location>
</feature>
<feature type="compositionally biased region" description="Basic and acidic residues" evidence="1">
    <location>
        <begin position="384"/>
        <end position="393"/>
    </location>
</feature>
<feature type="compositionally biased region" description="Low complexity" evidence="1">
    <location>
        <begin position="96"/>
        <end position="115"/>
    </location>
</feature>
<evidence type="ECO:0000313" key="2">
    <source>
        <dbReference type="EMBL" id="VDL19748.1"/>
    </source>
</evidence>
<feature type="compositionally biased region" description="Basic and acidic residues" evidence="1">
    <location>
        <begin position="18"/>
        <end position="44"/>
    </location>
</feature>
<feature type="compositionally biased region" description="Low complexity" evidence="1">
    <location>
        <begin position="442"/>
        <end position="453"/>
    </location>
</feature>
<proteinExistence type="predicted"/>
<feature type="region of interest" description="Disordered" evidence="1">
    <location>
        <begin position="80"/>
        <end position="186"/>
    </location>
</feature>
<feature type="compositionally biased region" description="Basic and acidic residues" evidence="1">
    <location>
        <begin position="242"/>
        <end position="259"/>
    </location>
</feature>
<evidence type="ECO:0000313" key="3">
    <source>
        <dbReference type="Proteomes" id="UP000274504"/>
    </source>
</evidence>
<reference evidence="4" key="1">
    <citation type="submission" date="2016-04" db="UniProtKB">
        <authorList>
            <consortium name="WormBaseParasite"/>
        </authorList>
    </citation>
    <scope>IDENTIFICATION</scope>
</reference>
<dbReference type="EMBL" id="UYSG01000543">
    <property type="protein sequence ID" value="VDL19748.1"/>
    <property type="molecule type" value="Genomic_DNA"/>
</dbReference>
<gene>
    <name evidence="2" type="ORF">HDID_LOCUS2287</name>
</gene>
<feature type="region of interest" description="Disordered" evidence="1">
    <location>
        <begin position="200"/>
        <end position="332"/>
    </location>
</feature>
<feature type="compositionally biased region" description="Basic and acidic residues" evidence="1">
    <location>
        <begin position="402"/>
        <end position="422"/>
    </location>
</feature>
<feature type="compositionally biased region" description="Polar residues" evidence="1">
    <location>
        <begin position="454"/>
        <end position="478"/>
    </location>
</feature>
<feature type="compositionally biased region" description="Basic and acidic residues" evidence="1">
    <location>
        <begin position="291"/>
        <end position="315"/>
    </location>
</feature>
<feature type="compositionally biased region" description="Gly residues" evidence="1">
    <location>
        <begin position="277"/>
        <end position="286"/>
    </location>
</feature>
<dbReference type="OrthoDB" id="10368378at2759"/>
<evidence type="ECO:0000313" key="4">
    <source>
        <dbReference type="WBParaSite" id="HDID_0000228601-mRNA-1"/>
    </source>
</evidence>
<feature type="compositionally biased region" description="Basic and acidic residues" evidence="1">
    <location>
        <begin position="144"/>
        <end position="161"/>
    </location>
</feature>
<evidence type="ECO:0000256" key="1">
    <source>
        <dbReference type="SAM" id="MobiDB-lite"/>
    </source>
</evidence>
<dbReference type="WBParaSite" id="HDID_0000228601-mRNA-1">
    <property type="protein sequence ID" value="HDID_0000228601-mRNA-1"/>
    <property type="gene ID" value="HDID_0000228601"/>
</dbReference>
<protein>
    <submittedName>
        <fullName evidence="4">HABP4_PAI-RBP1 domain-containing protein</fullName>
    </submittedName>
</protein>
<feature type="compositionally biased region" description="Polar residues" evidence="1">
    <location>
        <begin position="131"/>
        <end position="142"/>
    </location>
</feature>
<feature type="compositionally biased region" description="Polar residues" evidence="1">
    <location>
        <begin position="426"/>
        <end position="436"/>
    </location>
</feature>
<feature type="region of interest" description="Disordered" evidence="1">
    <location>
        <begin position="356"/>
        <end position="487"/>
    </location>
</feature>
<organism evidence="4">
    <name type="scientific">Hymenolepis diminuta</name>
    <name type="common">Rat tapeworm</name>
    <dbReference type="NCBI Taxonomy" id="6216"/>
    <lineage>
        <taxon>Eukaryota</taxon>
        <taxon>Metazoa</taxon>
        <taxon>Spiralia</taxon>
        <taxon>Lophotrochozoa</taxon>
        <taxon>Platyhelminthes</taxon>
        <taxon>Cestoda</taxon>
        <taxon>Eucestoda</taxon>
        <taxon>Cyclophyllidea</taxon>
        <taxon>Hymenolepididae</taxon>
        <taxon>Hymenolepis</taxon>
    </lineage>
</organism>
<dbReference type="AlphaFoldDB" id="A0A158QD18"/>
<name>A0A158QD18_HYMDI</name>
<sequence>MSSYRYEERGKSHANGHRLRDDVRYLNKDEEPRGGREGRGDGFRRSSRGGNFNFSHTSATYEPEVERHIHVTRHNDTLIVRIPNDHYQPDPNGKPNINRRGQGSNNNNISNNNNGTIGGVRPSQGPLRASMRNSNNDGQNQPRPRFETSERHRNRPFREYSDNTPYWKSEGSGYNGGQPRQGSVGSRGIFNSAWVSVEGSRNLGGRRSGKHNDGVDGGSRGMRRRGGGGGGGDNVVVSFRVPENEHQNDRDNKMGDRSHHSNRGGFHRRGSMRGSRSCGGRGGRGAGFSSRGHDDNRPTSKLEDDDHTPELEKQDNAVNPEDSNSTDEDKYQLNVDMKVSLTLASLSWSKGDLVCVSSQQTDETSQSEEISDGGMKITSGPPTKEPEISKTESEDGDPLEASDERVVAPKIVRFEDEGKQEPDITEGTSTPETNQESVEEGVTSFVSVVTNNNQSPSVPSGSDESNKSTAPKTNSVSVKKNENALMD</sequence>
<reference evidence="2 3" key="2">
    <citation type="submission" date="2018-11" db="EMBL/GenBank/DDBJ databases">
        <authorList>
            <consortium name="Pathogen Informatics"/>
        </authorList>
    </citation>
    <scope>NUCLEOTIDE SEQUENCE [LARGE SCALE GENOMIC DNA]</scope>
</reference>
<accession>A0A158QD18</accession>
<dbReference type="Proteomes" id="UP000274504">
    <property type="component" value="Unassembled WGS sequence"/>
</dbReference>
<feature type="compositionally biased region" description="Basic residues" evidence="1">
    <location>
        <begin position="260"/>
        <end position="271"/>
    </location>
</feature>